<evidence type="ECO:0000259" key="5">
    <source>
        <dbReference type="Pfam" id="PF01343"/>
    </source>
</evidence>
<dbReference type="CDD" id="cd07023">
    <property type="entry name" value="S49_Sppa_N_C"/>
    <property type="match status" value="1"/>
</dbReference>
<dbReference type="EC" id="3.4.21.-" evidence="6"/>
<name>A0ABV3R9L4_9SPHN</name>
<dbReference type="PIRSF" id="PIRSF001217">
    <property type="entry name" value="Protease_4_SppA"/>
    <property type="match status" value="1"/>
</dbReference>
<dbReference type="SUPFAM" id="SSF52096">
    <property type="entry name" value="ClpP/crotonase"/>
    <property type="match status" value="2"/>
</dbReference>
<dbReference type="InterPro" id="IPR047217">
    <property type="entry name" value="S49_SppA_67K_type_N"/>
</dbReference>
<dbReference type="InterPro" id="IPR047272">
    <property type="entry name" value="S49_SppA_C"/>
</dbReference>
<comment type="similarity">
    <text evidence="1">Belongs to the peptidase S49 family.</text>
</comment>
<evidence type="ECO:0000313" key="7">
    <source>
        <dbReference type="Proteomes" id="UP001556118"/>
    </source>
</evidence>
<evidence type="ECO:0000256" key="1">
    <source>
        <dbReference type="ARBA" id="ARBA00008683"/>
    </source>
</evidence>
<keyword evidence="7" id="KW-1185">Reference proteome</keyword>
<organism evidence="6 7">
    <name type="scientific">Novosphingobium rhizovicinum</name>
    <dbReference type="NCBI Taxonomy" id="3228928"/>
    <lineage>
        <taxon>Bacteria</taxon>
        <taxon>Pseudomonadati</taxon>
        <taxon>Pseudomonadota</taxon>
        <taxon>Alphaproteobacteria</taxon>
        <taxon>Sphingomonadales</taxon>
        <taxon>Sphingomonadaceae</taxon>
        <taxon>Novosphingobium</taxon>
    </lineage>
</organism>
<dbReference type="CDD" id="cd07018">
    <property type="entry name" value="S49_SppA_67K_type"/>
    <property type="match status" value="1"/>
</dbReference>
<sequence>MEFARKVWKLLVGVKDALALLFLLTFFGFLYAVLSFRPAPGAVAEGALIMRIDGAIVEETAQFDTVDLLLAQTSSVALPQEVRARDVERALRLAARDDKIKLVAMDLSRFTGAGFVHLRSVGAAMDSVRAAGKPVLTYADAYVDDSTQLAAHASEAWVNPMGGALVTGPGGHNLYFATLLDKLKVNTHVFRVGTYKTFVEPFTRTGPSPESIEASAELYAGLWLAWQADVQKARPKANYAVVAASPVNWLRGAGGDFAKASQAAGLVDRVGTPTDFAARVAQLSGAKGGDKSSGELIGTQLATYLAANPESRQGAAIGVITVAGDIVDGEAGPGTAGGDRIAKALDDALDSDLKALVVRIDSPGGSVLASERIRRSIARYREKGIPVVASMANLAASGGYWVSTPAQHVFADPATITGSIGVFGILPTFERALAEIGVNSAGVRTTPLSGQPDLLGGLTPELEQMVQLGIEDVYSKFLAIVGAAREMTPQQVDAVAQGRVWTGARARELGLVDGFGDLDAALAYAAREAKLGNGAWHVKHIGRSDNSLNALLAEMSRPAQLGASSGRGDIVALAAQRQREQLAGVLARAETLLSGRGMQAMCLECPGLRPAAASASHGSQDTVWATVLLRLRALVGR</sequence>
<dbReference type="InterPro" id="IPR029045">
    <property type="entry name" value="ClpP/crotonase-like_dom_sf"/>
</dbReference>
<evidence type="ECO:0000256" key="4">
    <source>
        <dbReference type="ARBA" id="ARBA00022825"/>
    </source>
</evidence>
<gene>
    <name evidence="6" type="primary">sppA</name>
    <name evidence="6" type="ORF">ABUH87_03315</name>
</gene>
<protein>
    <submittedName>
        <fullName evidence="6">Signal peptide peptidase SppA</fullName>
        <ecNumber evidence="6">3.4.21.-</ecNumber>
    </submittedName>
</protein>
<proteinExistence type="inferred from homology"/>
<accession>A0ABV3R9L4</accession>
<evidence type="ECO:0000313" key="6">
    <source>
        <dbReference type="EMBL" id="MEW9854210.1"/>
    </source>
</evidence>
<dbReference type="Pfam" id="PF01343">
    <property type="entry name" value="Peptidase_S49"/>
    <property type="match status" value="2"/>
</dbReference>
<dbReference type="PANTHER" id="PTHR33209:SF1">
    <property type="entry name" value="PEPTIDASE S49 DOMAIN-CONTAINING PROTEIN"/>
    <property type="match status" value="1"/>
</dbReference>
<dbReference type="PANTHER" id="PTHR33209">
    <property type="entry name" value="PROTEASE 4"/>
    <property type="match status" value="1"/>
</dbReference>
<dbReference type="NCBIfam" id="TIGR00705">
    <property type="entry name" value="SppA_67K"/>
    <property type="match status" value="1"/>
</dbReference>
<comment type="caution">
    <text evidence="6">The sequence shown here is derived from an EMBL/GenBank/DDBJ whole genome shotgun (WGS) entry which is preliminary data.</text>
</comment>
<dbReference type="EMBL" id="JBFNXR010000019">
    <property type="protein sequence ID" value="MEW9854210.1"/>
    <property type="molecule type" value="Genomic_DNA"/>
</dbReference>
<keyword evidence="2" id="KW-0645">Protease</keyword>
<dbReference type="GO" id="GO:0016787">
    <property type="term" value="F:hydrolase activity"/>
    <property type="evidence" value="ECO:0007669"/>
    <property type="project" value="UniProtKB-KW"/>
</dbReference>
<evidence type="ECO:0000256" key="2">
    <source>
        <dbReference type="ARBA" id="ARBA00022670"/>
    </source>
</evidence>
<keyword evidence="3 6" id="KW-0378">Hydrolase</keyword>
<dbReference type="RefSeq" id="WP_367769458.1">
    <property type="nucleotide sequence ID" value="NZ_JBFNXR010000019.1"/>
</dbReference>
<keyword evidence="4" id="KW-0720">Serine protease</keyword>
<dbReference type="InterPro" id="IPR004634">
    <property type="entry name" value="Pept_S49_pIV"/>
</dbReference>
<evidence type="ECO:0000256" key="3">
    <source>
        <dbReference type="ARBA" id="ARBA00022801"/>
    </source>
</evidence>
<dbReference type="Gene3D" id="3.90.226.10">
    <property type="entry name" value="2-enoyl-CoA Hydratase, Chain A, domain 1"/>
    <property type="match status" value="4"/>
</dbReference>
<feature type="domain" description="Peptidase S49" evidence="5">
    <location>
        <begin position="129"/>
        <end position="285"/>
    </location>
</feature>
<dbReference type="Proteomes" id="UP001556118">
    <property type="component" value="Unassembled WGS sequence"/>
</dbReference>
<reference evidence="6 7" key="1">
    <citation type="submission" date="2024-06" db="EMBL/GenBank/DDBJ databases">
        <title>Novosphingobium rhizovicinus M1R2S20.</title>
        <authorList>
            <person name="Sun J.-Q."/>
        </authorList>
    </citation>
    <scope>NUCLEOTIDE SEQUENCE [LARGE SCALE GENOMIC DNA]</scope>
    <source>
        <strain evidence="6 7">M1R2S20</strain>
    </source>
</reference>
<dbReference type="InterPro" id="IPR002142">
    <property type="entry name" value="Peptidase_S49"/>
</dbReference>
<feature type="domain" description="Peptidase S49" evidence="5">
    <location>
        <begin position="381"/>
        <end position="531"/>
    </location>
</feature>